<keyword evidence="2" id="KW-1185">Reference proteome</keyword>
<reference evidence="1 2" key="1">
    <citation type="submission" date="2017-06" db="EMBL/GenBank/DDBJ databases">
        <authorList>
            <person name="Kim H.J."/>
            <person name="Triplett B.A."/>
        </authorList>
    </citation>
    <scope>NUCLEOTIDE SEQUENCE [LARGE SCALE GENOMIC DNA]</scope>
</reference>
<dbReference type="OrthoDB" id="15903at10239"/>
<protein>
    <submittedName>
        <fullName evidence="1">Uncharacterized protein</fullName>
    </submittedName>
</protein>
<evidence type="ECO:0000313" key="2">
    <source>
        <dbReference type="Proteomes" id="UP000223025"/>
    </source>
</evidence>
<dbReference type="KEGG" id="vg:40088095"/>
<dbReference type="RefSeq" id="YP_009611757.1">
    <property type="nucleotide sequence ID" value="NC_042013.1"/>
</dbReference>
<proteinExistence type="predicted"/>
<evidence type="ECO:0000313" key="1">
    <source>
        <dbReference type="EMBL" id="ASV44701.1"/>
    </source>
</evidence>
<sequence length="155" mass="17595">MHHWFRKVSSNPDDLSSLVDAILYFEQELQDAKYEVKLSGSVAKAAADLPGIVEHRFGQYQEVEAILKFVEILHTKKKGVVFKGYLEHYNKALSAREAEKYADADPKVVELNHLINEIALVRNAYMGIMKGLDAKQWQIGNLTKLRVSGMEDFSV</sequence>
<name>A0A223W076_9CAUD</name>
<organism evidence="1 2">
    <name type="scientific">Agrobacterium phage Atu_ph07</name>
    <dbReference type="NCBI Taxonomy" id="2024264"/>
    <lineage>
        <taxon>Viruses</taxon>
        <taxon>Duplodnaviria</taxon>
        <taxon>Heunggongvirae</taxon>
        <taxon>Uroviricota</taxon>
        <taxon>Caudoviricetes</taxon>
        <taxon>Polybotosvirus</taxon>
        <taxon>Polybotosvirus Atuph07</taxon>
    </lineage>
</organism>
<dbReference type="EMBL" id="MF403008">
    <property type="protein sequence ID" value="ASV44701.1"/>
    <property type="molecule type" value="Genomic_DNA"/>
</dbReference>
<dbReference type="GeneID" id="40088095"/>
<accession>A0A223W076</accession>
<dbReference type="Proteomes" id="UP000223025">
    <property type="component" value="Segment"/>
</dbReference>